<dbReference type="EMBL" id="VUJX02000012">
    <property type="protein sequence ID" value="KAL0930206.1"/>
    <property type="molecule type" value="Genomic_DNA"/>
</dbReference>
<dbReference type="Proteomes" id="UP000805649">
    <property type="component" value="Unassembled WGS sequence"/>
</dbReference>
<keyword evidence="2" id="KW-1185">Reference proteome</keyword>
<reference evidence="1 2" key="1">
    <citation type="journal article" date="2020" name="Phytopathology">
        <title>Genome Sequence Resources of Colletotrichum truncatum, C. plurivorum, C. musicola, and C. sojae: Four Species Pathogenic to Soybean (Glycine max).</title>
        <authorList>
            <person name="Rogerio F."/>
            <person name="Boufleur T.R."/>
            <person name="Ciampi-Guillardi M."/>
            <person name="Sukno S.A."/>
            <person name="Thon M.R."/>
            <person name="Massola Junior N.S."/>
            <person name="Baroncelli R."/>
        </authorList>
    </citation>
    <scope>NUCLEOTIDE SEQUENCE [LARGE SCALE GENOMIC DNA]</scope>
    <source>
        <strain evidence="1 2">CMES1059</strain>
    </source>
</reference>
<evidence type="ECO:0000313" key="2">
    <source>
        <dbReference type="Proteomes" id="UP000805649"/>
    </source>
</evidence>
<proteinExistence type="predicted"/>
<protein>
    <submittedName>
        <fullName evidence="1">Uncharacterized protein</fullName>
    </submittedName>
</protein>
<organism evidence="1 2">
    <name type="scientific">Colletotrichum truncatum</name>
    <name type="common">Anthracnose fungus</name>
    <name type="synonym">Colletotrichum capsici</name>
    <dbReference type="NCBI Taxonomy" id="5467"/>
    <lineage>
        <taxon>Eukaryota</taxon>
        <taxon>Fungi</taxon>
        <taxon>Dikarya</taxon>
        <taxon>Ascomycota</taxon>
        <taxon>Pezizomycotina</taxon>
        <taxon>Sordariomycetes</taxon>
        <taxon>Hypocreomycetidae</taxon>
        <taxon>Glomerellales</taxon>
        <taxon>Glomerellaceae</taxon>
        <taxon>Colletotrichum</taxon>
        <taxon>Colletotrichum truncatum species complex</taxon>
    </lineage>
</organism>
<comment type="caution">
    <text evidence="1">The sequence shown here is derived from an EMBL/GenBank/DDBJ whole genome shotgun (WGS) entry which is preliminary data.</text>
</comment>
<gene>
    <name evidence="1" type="ORF">CTRU02_215026</name>
</gene>
<evidence type="ECO:0000313" key="1">
    <source>
        <dbReference type="EMBL" id="KAL0930206.1"/>
    </source>
</evidence>
<accession>A0ACC3YEC1</accession>
<sequence length="101" mass="11007">MASRYPMPNVYTKEKKTSSSSSSSSSSASDVAKSFLNRFQSYPAVASSASRYPLPTVYAAQPSSKSASQGNRQQQHVSAGPRSSVESWDTVDQIKYDQMRS</sequence>
<name>A0ACC3YEC1_COLTU</name>